<dbReference type="Proteomes" id="UP001596368">
    <property type="component" value="Unassembled WGS sequence"/>
</dbReference>
<evidence type="ECO:0000313" key="3">
    <source>
        <dbReference type="Proteomes" id="UP001596368"/>
    </source>
</evidence>
<feature type="compositionally biased region" description="Low complexity" evidence="1">
    <location>
        <begin position="148"/>
        <end position="161"/>
    </location>
</feature>
<dbReference type="AlphaFoldDB" id="A0ABD5XNM4"/>
<dbReference type="EMBL" id="JBHSZG010000001">
    <property type="protein sequence ID" value="MFC7136658.1"/>
    <property type="molecule type" value="Genomic_DNA"/>
</dbReference>
<feature type="compositionally biased region" description="Low complexity" evidence="1">
    <location>
        <begin position="103"/>
        <end position="140"/>
    </location>
</feature>
<evidence type="ECO:0000313" key="2">
    <source>
        <dbReference type="EMBL" id="MFC7136658.1"/>
    </source>
</evidence>
<feature type="region of interest" description="Disordered" evidence="1">
    <location>
        <begin position="77"/>
        <end position="161"/>
    </location>
</feature>
<evidence type="ECO:0000256" key="1">
    <source>
        <dbReference type="SAM" id="MobiDB-lite"/>
    </source>
</evidence>
<keyword evidence="3" id="KW-1185">Reference proteome</keyword>
<accession>A0ABD5XNM4</accession>
<name>A0ABD5XNM4_9EURY</name>
<sequence length="161" mass="17037">MTVQIGAVILFGFLIVALSTYQAAVVPDQNREVEFLHNQEVQTDVVQVANSLSATGRTGSAAPQTVALGTRYPSRALFVNPPPRGGACTRIDPLATSPSRTSPSCGRTGRPTTRRPTTGTAPSSSTRRSSCTSPGTTSTATRRRRATSRGSCSTASRRTRR</sequence>
<protein>
    <submittedName>
        <fullName evidence="2">Uncharacterized protein</fullName>
    </submittedName>
</protein>
<reference evidence="2 3" key="1">
    <citation type="journal article" date="2019" name="Int. J. Syst. Evol. Microbiol.">
        <title>The Global Catalogue of Microorganisms (GCM) 10K type strain sequencing project: providing services to taxonomists for standard genome sequencing and annotation.</title>
        <authorList>
            <consortium name="The Broad Institute Genomics Platform"/>
            <consortium name="The Broad Institute Genome Sequencing Center for Infectious Disease"/>
            <person name="Wu L."/>
            <person name="Ma J."/>
        </authorList>
    </citation>
    <scope>NUCLEOTIDE SEQUENCE [LARGE SCALE GENOMIC DNA]</scope>
    <source>
        <strain evidence="2 3">DT92</strain>
    </source>
</reference>
<comment type="caution">
    <text evidence="2">The sequence shown here is derived from an EMBL/GenBank/DDBJ whole genome shotgun (WGS) entry which is preliminary data.</text>
</comment>
<organism evidence="2 3">
    <name type="scientific">Halobaculum litoreum</name>
    <dbReference type="NCBI Taxonomy" id="3031998"/>
    <lineage>
        <taxon>Archaea</taxon>
        <taxon>Methanobacteriati</taxon>
        <taxon>Methanobacteriota</taxon>
        <taxon>Stenosarchaea group</taxon>
        <taxon>Halobacteria</taxon>
        <taxon>Halobacteriales</taxon>
        <taxon>Haloferacaceae</taxon>
        <taxon>Halobaculum</taxon>
    </lineage>
</organism>
<gene>
    <name evidence="2" type="ORF">ACFQRB_09430</name>
</gene>
<proteinExistence type="predicted"/>